<feature type="domain" description="4Fe-4S Wbl-type" evidence="2">
    <location>
        <begin position="36"/>
        <end position="99"/>
    </location>
</feature>
<sequence>MSTIHSRRLPLGSPVPTALSPLPAPSATVRSAHRPPCADGPDDWDLDVGNPESWRAAVRICSGCPLLTECSQLAQTLITRGDGPRAMIWAGVAYDSAGKVVENLDRHRTAPIDHKRPLRIIRTGARPVCAEPAPPTPRRRIVLGHRLRPTGIGA</sequence>
<dbReference type="Proteomes" id="UP000215506">
    <property type="component" value="Unassembled WGS sequence"/>
</dbReference>
<accession>A0A231GX19</accession>
<keyword evidence="4" id="KW-1185">Reference proteome</keyword>
<evidence type="ECO:0000313" key="4">
    <source>
        <dbReference type="Proteomes" id="UP000215506"/>
    </source>
</evidence>
<dbReference type="EMBL" id="NGAF01000022">
    <property type="protein sequence ID" value="OXR41170.1"/>
    <property type="molecule type" value="Genomic_DNA"/>
</dbReference>
<organism evidence="3 4">
    <name type="scientific">Nocardia cerradoensis</name>
    <dbReference type="NCBI Taxonomy" id="85688"/>
    <lineage>
        <taxon>Bacteria</taxon>
        <taxon>Bacillati</taxon>
        <taxon>Actinomycetota</taxon>
        <taxon>Actinomycetes</taxon>
        <taxon>Mycobacteriales</taxon>
        <taxon>Nocardiaceae</taxon>
        <taxon>Nocardia</taxon>
    </lineage>
</organism>
<gene>
    <name evidence="3" type="primary">whiB_1</name>
    <name evidence="3" type="ORF">B7C42_06766</name>
</gene>
<dbReference type="AlphaFoldDB" id="A0A231GX19"/>
<evidence type="ECO:0000256" key="1">
    <source>
        <dbReference type="SAM" id="MobiDB-lite"/>
    </source>
</evidence>
<feature type="compositionally biased region" description="Low complexity" evidence="1">
    <location>
        <begin position="14"/>
        <end position="29"/>
    </location>
</feature>
<name>A0A231GX19_9NOCA</name>
<evidence type="ECO:0000259" key="2">
    <source>
        <dbReference type="PROSITE" id="PS51674"/>
    </source>
</evidence>
<evidence type="ECO:0000313" key="3">
    <source>
        <dbReference type="EMBL" id="OXR41170.1"/>
    </source>
</evidence>
<dbReference type="PROSITE" id="PS51674">
    <property type="entry name" value="4FE4S_WBL"/>
    <property type="match status" value="1"/>
</dbReference>
<proteinExistence type="predicted"/>
<feature type="region of interest" description="Disordered" evidence="1">
    <location>
        <begin position="1"/>
        <end position="45"/>
    </location>
</feature>
<comment type="caution">
    <text evidence="3">The sequence shown here is derived from an EMBL/GenBank/DDBJ whole genome shotgun (WGS) entry which is preliminary data.</text>
</comment>
<reference evidence="3 4" key="1">
    <citation type="submission" date="2017-07" db="EMBL/GenBank/DDBJ databases">
        <title>First draft Genome Sequence of Nocardia cerradoensis isolated from human infection.</title>
        <authorList>
            <person name="Carrasco G."/>
        </authorList>
    </citation>
    <scope>NUCLEOTIDE SEQUENCE [LARGE SCALE GENOMIC DNA]</scope>
    <source>
        <strain evidence="3 4">CNM20130759</strain>
    </source>
</reference>
<protein>
    <submittedName>
        <fullName evidence="3">Transcriptional regulator WhiB</fullName>
    </submittedName>
</protein>
<dbReference type="InterPro" id="IPR034768">
    <property type="entry name" value="4FE4S_WBL"/>
</dbReference>